<protein>
    <submittedName>
        <fullName evidence="1">Uncharacterized protein</fullName>
    </submittedName>
</protein>
<proteinExistence type="predicted"/>
<dbReference type="AlphaFoldDB" id="A0A1H5M3A7"/>
<dbReference type="RefSeq" id="WP_074712032.1">
    <property type="nucleotide sequence ID" value="NZ_FNTV01000001.1"/>
</dbReference>
<organism evidence="1 2">
    <name type="scientific">Arthrobacter alpinus</name>
    <dbReference type="NCBI Taxonomy" id="656366"/>
    <lineage>
        <taxon>Bacteria</taxon>
        <taxon>Bacillati</taxon>
        <taxon>Actinomycetota</taxon>
        <taxon>Actinomycetes</taxon>
        <taxon>Micrococcales</taxon>
        <taxon>Micrococcaceae</taxon>
        <taxon>Arthrobacter</taxon>
    </lineage>
</organism>
<dbReference type="Proteomes" id="UP000182725">
    <property type="component" value="Unassembled WGS sequence"/>
</dbReference>
<evidence type="ECO:0000313" key="1">
    <source>
        <dbReference type="EMBL" id="SEE83693.1"/>
    </source>
</evidence>
<accession>A0A1H5M3A7</accession>
<dbReference type="EMBL" id="FNTV01000001">
    <property type="protein sequence ID" value="SEE83693.1"/>
    <property type="molecule type" value="Genomic_DNA"/>
</dbReference>
<gene>
    <name evidence="1" type="ORF">SAMN04489740_2728</name>
</gene>
<name>A0A1H5M3A7_9MICC</name>
<sequence>MTTQRDDLAREIFIADNSNQPREQSIVDWEWFEETPRYAIRIERYKEMAAALIAVGWTKERTVTTEDELKALHLGDVIHCAGERTGEGDGDQTFTLVLNLAGRPAWRNHFITYSVISVLDDYETITVLREQPTP</sequence>
<reference evidence="1 2" key="1">
    <citation type="submission" date="2016-10" db="EMBL/GenBank/DDBJ databases">
        <authorList>
            <person name="de Groot N.N."/>
        </authorList>
    </citation>
    <scope>NUCLEOTIDE SEQUENCE [LARGE SCALE GENOMIC DNA]</scope>
    <source>
        <strain evidence="1 2">DSM 22274</strain>
    </source>
</reference>
<evidence type="ECO:0000313" key="2">
    <source>
        <dbReference type="Proteomes" id="UP000182725"/>
    </source>
</evidence>